<feature type="compositionally biased region" description="Basic and acidic residues" evidence="1">
    <location>
        <begin position="81"/>
        <end position="90"/>
    </location>
</feature>
<dbReference type="Proteomes" id="UP000799770">
    <property type="component" value="Unassembled WGS sequence"/>
</dbReference>
<reference evidence="2" key="1">
    <citation type="journal article" date="2020" name="Stud. Mycol.">
        <title>101 Dothideomycetes genomes: a test case for predicting lifestyles and emergence of pathogens.</title>
        <authorList>
            <person name="Haridas S."/>
            <person name="Albert R."/>
            <person name="Binder M."/>
            <person name="Bloem J."/>
            <person name="Labutti K."/>
            <person name="Salamov A."/>
            <person name="Andreopoulos B."/>
            <person name="Baker S."/>
            <person name="Barry K."/>
            <person name="Bills G."/>
            <person name="Bluhm B."/>
            <person name="Cannon C."/>
            <person name="Castanera R."/>
            <person name="Culley D."/>
            <person name="Daum C."/>
            <person name="Ezra D."/>
            <person name="Gonzalez J."/>
            <person name="Henrissat B."/>
            <person name="Kuo A."/>
            <person name="Liang C."/>
            <person name="Lipzen A."/>
            <person name="Lutzoni F."/>
            <person name="Magnuson J."/>
            <person name="Mondo S."/>
            <person name="Nolan M."/>
            <person name="Ohm R."/>
            <person name="Pangilinan J."/>
            <person name="Park H.-J."/>
            <person name="Ramirez L."/>
            <person name="Alfaro M."/>
            <person name="Sun H."/>
            <person name="Tritt A."/>
            <person name="Yoshinaga Y."/>
            <person name="Zwiers L.-H."/>
            <person name="Turgeon B."/>
            <person name="Goodwin S."/>
            <person name="Spatafora J."/>
            <person name="Crous P."/>
            <person name="Grigoriev I."/>
        </authorList>
    </citation>
    <scope>NUCLEOTIDE SEQUENCE</scope>
    <source>
        <strain evidence="2">CBS 627.86</strain>
    </source>
</reference>
<organism evidence="2 3">
    <name type="scientific">Lophiotrema nucula</name>
    <dbReference type="NCBI Taxonomy" id="690887"/>
    <lineage>
        <taxon>Eukaryota</taxon>
        <taxon>Fungi</taxon>
        <taxon>Dikarya</taxon>
        <taxon>Ascomycota</taxon>
        <taxon>Pezizomycotina</taxon>
        <taxon>Dothideomycetes</taxon>
        <taxon>Pleosporomycetidae</taxon>
        <taxon>Pleosporales</taxon>
        <taxon>Lophiotremataceae</taxon>
        <taxon>Lophiotrema</taxon>
    </lineage>
</organism>
<keyword evidence="3" id="KW-1185">Reference proteome</keyword>
<accession>A0A6A5ZH68</accession>
<evidence type="ECO:0000313" key="2">
    <source>
        <dbReference type="EMBL" id="KAF2117738.1"/>
    </source>
</evidence>
<evidence type="ECO:0000313" key="3">
    <source>
        <dbReference type="Proteomes" id="UP000799770"/>
    </source>
</evidence>
<feature type="compositionally biased region" description="Polar residues" evidence="1">
    <location>
        <begin position="1"/>
        <end position="17"/>
    </location>
</feature>
<evidence type="ECO:0000256" key="1">
    <source>
        <dbReference type="SAM" id="MobiDB-lite"/>
    </source>
</evidence>
<sequence length="114" mass="12709">MAKRQVSTSAQRESRSSPSHRIKKQTTSTRKAKPREVRRSARLKAVSQLEGSSRRMQPETGLSSAGEASRDQAQPSASHEFLLKRKRDQEALNPSISAQNPLSSKRSRNVDSTH</sequence>
<name>A0A6A5ZH68_9PLEO</name>
<gene>
    <name evidence="2" type="ORF">BDV96DRAFT_630271</name>
</gene>
<feature type="region of interest" description="Disordered" evidence="1">
    <location>
        <begin position="1"/>
        <end position="114"/>
    </location>
</feature>
<protein>
    <submittedName>
        <fullName evidence="2">Uncharacterized protein</fullName>
    </submittedName>
</protein>
<proteinExistence type="predicted"/>
<dbReference type="EMBL" id="ML977318">
    <property type="protein sequence ID" value="KAF2117738.1"/>
    <property type="molecule type" value="Genomic_DNA"/>
</dbReference>
<dbReference type="AlphaFoldDB" id="A0A6A5ZH68"/>
<feature type="compositionally biased region" description="Polar residues" evidence="1">
    <location>
        <begin position="92"/>
        <end position="107"/>
    </location>
</feature>